<gene>
    <name evidence="5" type="ORF">UFOPK3674_00143</name>
</gene>
<feature type="region of interest" description="Disordered" evidence="4">
    <location>
        <begin position="192"/>
        <end position="232"/>
    </location>
</feature>
<name>A0A6J7H0U8_9ZZZZ</name>
<dbReference type="Gene3D" id="3.40.50.150">
    <property type="entry name" value="Vaccinia Virus protein VP39"/>
    <property type="match status" value="1"/>
</dbReference>
<dbReference type="NCBIfam" id="TIGR00138">
    <property type="entry name" value="rsmG_gidB"/>
    <property type="match status" value="1"/>
</dbReference>
<accession>A0A6J7H0U8</accession>
<evidence type="ECO:0000313" key="5">
    <source>
        <dbReference type="EMBL" id="CAB4914547.1"/>
    </source>
</evidence>
<protein>
    <submittedName>
        <fullName evidence="5">Unannotated protein</fullName>
    </submittedName>
</protein>
<evidence type="ECO:0000256" key="1">
    <source>
        <dbReference type="ARBA" id="ARBA00022490"/>
    </source>
</evidence>
<dbReference type="Pfam" id="PF02527">
    <property type="entry name" value="GidB"/>
    <property type="match status" value="1"/>
</dbReference>
<dbReference type="HAMAP" id="MF_00074">
    <property type="entry name" value="16SrRNA_methyltr_G"/>
    <property type="match status" value="1"/>
</dbReference>
<keyword evidence="3" id="KW-0808">Transferase</keyword>
<evidence type="ECO:0000256" key="3">
    <source>
        <dbReference type="ARBA" id="ARBA00022679"/>
    </source>
</evidence>
<feature type="compositionally biased region" description="Basic and acidic residues" evidence="4">
    <location>
        <begin position="192"/>
        <end position="225"/>
    </location>
</feature>
<reference evidence="5" key="1">
    <citation type="submission" date="2020-05" db="EMBL/GenBank/DDBJ databases">
        <authorList>
            <person name="Chiriac C."/>
            <person name="Salcher M."/>
            <person name="Ghai R."/>
            <person name="Kavagutti S V."/>
        </authorList>
    </citation>
    <scope>NUCLEOTIDE SEQUENCE</scope>
</reference>
<evidence type="ECO:0000256" key="4">
    <source>
        <dbReference type="SAM" id="MobiDB-lite"/>
    </source>
</evidence>
<dbReference type="PANTHER" id="PTHR31760:SF0">
    <property type="entry name" value="S-ADENOSYL-L-METHIONINE-DEPENDENT METHYLTRANSFERASES SUPERFAMILY PROTEIN"/>
    <property type="match status" value="1"/>
</dbReference>
<sequence length="232" mass="24121">MPTAERLEHLAQHYSLPGDAPARLALLLDMLAASPHSLTSVRDPAQAVEVHVADSLTGLSVSEVRAASSIADLGSGGGFPGLVLALAVPAAHVTLVESVAKKAGFLEDAADAMELANVTVVCARAEAWAAGLGVHDIVTARALAPLGVLLEYAAPLLREGGTLVAWKGRRDAEEEAVAVRAAAELGMAAPECRETEGSGAAERHLWVSVKERPTPDRFPRRDGVARKRPLGA</sequence>
<dbReference type="GO" id="GO:0070043">
    <property type="term" value="F:rRNA (guanine-N7-)-methyltransferase activity"/>
    <property type="evidence" value="ECO:0007669"/>
    <property type="project" value="TreeGrafter"/>
</dbReference>
<organism evidence="5">
    <name type="scientific">freshwater metagenome</name>
    <dbReference type="NCBI Taxonomy" id="449393"/>
    <lineage>
        <taxon>unclassified sequences</taxon>
        <taxon>metagenomes</taxon>
        <taxon>ecological metagenomes</taxon>
    </lineage>
</organism>
<dbReference type="PANTHER" id="PTHR31760">
    <property type="entry name" value="S-ADENOSYL-L-METHIONINE-DEPENDENT METHYLTRANSFERASES SUPERFAMILY PROTEIN"/>
    <property type="match status" value="1"/>
</dbReference>
<dbReference type="SUPFAM" id="SSF53335">
    <property type="entry name" value="S-adenosyl-L-methionine-dependent methyltransferases"/>
    <property type="match status" value="1"/>
</dbReference>
<dbReference type="GO" id="GO:0005829">
    <property type="term" value="C:cytosol"/>
    <property type="evidence" value="ECO:0007669"/>
    <property type="project" value="TreeGrafter"/>
</dbReference>
<keyword evidence="1" id="KW-0963">Cytoplasm</keyword>
<dbReference type="InterPro" id="IPR029063">
    <property type="entry name" value="SAM-dependent_MTases_sf"/>
</dbReference>
<evidence type="ECO:0000256" key="2">
    <source>
        <dbReference type="ARBA" id="ARBA00022552"/>
    </source>
</evidence>
<dbReference type="AlphaFoldDB" id="A0A6J7H0U8"/>
<dbReference type="CDD" id="cd02440">
    <property type="entry name" value="AdoMet_MTases"/>
    <property type="match status" value="1"/>
</dbReference>
<proteinExistence type="inferred from homology"/>
<keyword evidence="2" id="KW-0698">rRNA processing</keyword>
<dbReference type="EMBL" id="CAFBMX010000001">
    <property type="protein sequence ID" value="CAB4914547.1"/>
    <property type="molecule type" value="Genomic_DNA"/>
</dbReference>
<dbReference type="InterPro" id="IPR003682">
    <property type="entry name" value="rRNA_ssu_MeTfrase_G"/>
</dbReference>